<accession>A0A6J7ISH9</accession>
<protein>
    <submittedName>
        <fullName evidence="1">Unannotated protein</fullName>
    </submittedName>
</protein>
<proteinExistence type="predicted"/>
<sequence>MLTSRNRSAGMDVVAELTRIAAALAGDGEVSSAEIADVADRIAELRTSLTFTGLVDGL</sequence>
<dbReference type="EMBL" id="CAFBMK010000182">
    <property type="protein sequence ID" value="CAB4933686.1"/>
    <property type="molecule type" value="Genomic_DNA"/>
</dbReference>
<gene>
    <name evidence="1" type="ORF">UFOPK3564_02523</name>
</gene>
<name>A0A6J7ISH9_9ZZZZ</name>
<evidence type="ECO:0000313" key="1">
    <source>
        <dbReference type="EMBL" id="CAB4933686.1"/>
    </source>
</evidence>
<reference evidence="1" key="1">
    <citation type="submission" date="2020-05" db="EMBL/GenBank/DDBJ databases">
        <authorList>
            <person name="Chiriac C."/>
            <person name="Salcher M."/>
            <person name="Ghai R."/>
            <person name="Kavagutti S V."/>
        </authorList>
    </citation>
    <scope>NUCLEOTIDE SEQUENCE</scope>
</reference>
<dbReference type="AlphaFoldDB" id="A0A6J7ISH9"/>
<organism evidence="1">
    <name type="scientific">freshwater metagenome</name>
    <dbReference type="NCBI Taxonomy" id="449393"/>
    <lineage>
        <taxon>unclassified sequences</taxon>
        <taxon>metagenomes</taxon>
        <taxon>ecological metagenomes</taxon>
    </lineage>
</organism>